<feature type="transmembrane region" description="Helical" evidence="5">
    <location>
        <begin position="116"/>
        <end position="137"/>
    </location>
</feature>
<dbReference type="PANTHER" id="PTHR42723">
    <property type="entry name" value="CHLOROPHYLL SYNTHASE"/>
    <property type="match status" value="1"/>
</dbReference>
<dbReference type="InterPro" id="IPR044878">
    <property type="entry name" value="UbiA_sf"/>
</dbReference>
<dbReference type="InterPro" id="IPR050475">
    <property type="entry name" value="Prenyltransferase_related"/>
</dbReference>
<feature type="transmembrane region" description="Helical" evidence="5">
    <location>
        <begin position="149"/>
        <end position="168"/>
    </location>
</feature>
<proteinExistence type="predicted"/>
<evidence type="ECO:0000256" key="3">
    <source>
        <dbReference type="ARBA" id="ARBA00022989"/>
    </source>
</evidence>
<keyword evidence="2 5" id="KW-0812">Transmembrane</keyword>
<dbReference type="GO" id="GO:0016020">
    <property type="term" value="C:membrane"/>
    <property type="evidence" value="ECO:0007669"/>
    <property type="project" value="UniProtKB-SubCell"/>
</dbReference>
<dbReference type="Gene3D" id="1.20.120.1780">
    <property type="entry name" value="UbiA prenyltransferase"/>
    <property type="match status" value="1"/>
</dbReference>
<organism evidence="6 7">
    <name type="scientific">Kocuria rosea subsp. polaris</name>
    <dbReference type="NCBI Taxonomy" id="136273"/>
    <lineage>
        <taxon>Bacteria</taxon>
        <taxon>Bacillati</taxon>
        <taxon>Actinomycetota</taxon>
        <taxon>Actinomycetes</taxon>
        <taxon>Micrococcales</taxon>
        <taxon>Micrococcaceae</taxon>
        <taxon>Kocuria</taxon>
    </lineage>
</organism>
<dbReference type="InterPro" id="IPR000537">
    <property type="entry name" value="UbiA_prenyltransferase"/>
</dbReference>
<dbReference type="Gene3D" id="1.10.357.140">
    <property type="entry name" value="UbiA prenyltransferase"/>
    <property type="match status" value="1"/>
</dbReference>
<evidence type="ECO:0000256" key="5">
    <source>
        <dbReference type="SAM" id="Phobius"/>
    </source>
</evidence>
<comment type="caution">
    <text evidence="6">The sequence shown here is derived from an EMBL/GenBank/DDBJ whole genome shotgun (WGS) entry which is preliminary data.</text>
</comment>
<feature type="transmembrane region" description="Helical" evidence="5">
    <location>
        <begin position="21"/>
        <end position="41"/>
    </location>
</feature>
<accession>A0A0A6VW92</accession>
<dbReference type="EMBL" id="JSUH01000001">
    <property type="protein sequence ID" value="KHD98841.1"/>
    <property type="molecule type" value="Genomic_DNA"/>
</dbReference>
<evidence type="ECO:0000256" key="2">
    <source>
        <dbReference type="ARBA" id="ARBA00022692"/>
    </source>
</evidence>
<sequence length="288" mass="31112">MPQAGFAPALQRIVHISRPVLWINALGTGVVGMWLAGSLWQWEALPLLLWLTLPFNLLIYGVNDVFDQDTDALNPRKGSLEGALIRSEEVRTILTAVLVTNVPFVVWFAVALPPAALGWIALYVLVFVFYSAPPLRFKARAYLDSLSNAAYALPLVFVAHALGAAPVWPAALGLMAWSVAKHAFDAVQDIEEDRAVAITTTAVRLGPRGTALWSGGWWAASTLGFALVSLPVAAVNALIAGWLVVALLRDPRPETGHRLYRYSIAFPYVAGAVAGVQLTVALFFGLYP</sequence>
<dbReference type="RefSeq" id="WP_035923220.1">
    <property type="nucleotide sequence ID" value="NZ_JSUH01000001.1"/>
</dbReference>
<dbReference type="AlphaFoldDB" id="A0A0A6VW92"/>
<reference evidence="6 7" key="1">
    <citation type="journal article" date="2003" name="Int. J. Syst. Evol. Microbiol.">
        <title>Kocuria polaris sp. nov., an orange-pigmented psychrophilic bacterium isolated from an Antarctic cyanobacterial mat sample.</title>
        <authorList>
            <person name="Reddy G.S."/>
            <person name="Prakash J.S."/>
            <person name="Prabahar V."/>
            <person name="Matsumoto G.I."/>
            <person name="Stackebrandt E."/>
            <person name="Shivaji S."/>
        </authorList>
    </citation>
    <scope>NUCLEOTIDE SEQUENCE [LARGE SCALE GENOMIC DNA]</scope>
    <source>
        <strain evidence="6 7">CMS 76or</strain>
    </source>
</reference>
<dbReference type="CDD" id="cd13966">
    <property type="entry name" value="PT_UbiA_4"/>
    <property type="match status" value="1"/>
</dbReference>
<keyword evidence="6" id="KW-0808">Transferase</keyword>
<evidence type="ECO:0000313" key="6">
    <source>
        <dbReference type="EMBL" id="KHD98841.1"/>
    </source>
</evidence>
<protein>
    <submittedName>
        <fullName evidence="6">Prenyltransferase</fullName>
    </submittedName>
</protein>
<dbReference type="OrthoDB" id="1416782at2"/>
<keyword evidence="4 5" id="KW-0472">Membrane</keyword>
<dbReference type="Proteomes" id="UP000030466">
    <property type="component" value="Unassembled WGS sequence"/>
</dbReference>
<dbReference type="GO" id="GO:0016765">
    <property type="term" value="F:transferase activity, transferring alkyl or aryl (other than methyl) groups"/>
    <property type="evidence" value="ECO:0007669"/>
    <property type="project" value="InterPro"/>
</dbReference>
<dbReference type="PANTHER" id="PTHR42723:SF1">
    <property type="entry name" value="CHLOROPHYLL SYNTHASE, CHLOROPLASTIC"/>
    <property type="match status" value="1"/>
</dbReference>
<keyword evidence="7" id="KW-1185">Reference proteome</keyword>
<dbReference type="Pfam" id="PF01040">
    <property type="entry name" value="UbiA"/>
    <property type="match status" value="1"/>
</dbReference>
<feature type="transmembrane region" description="Helical" evidence="5">
    <location>
        <begin position="217"/>
        <end position="245"/>
    </location>
</feature>
<evidence type="ECO:0000313" key="7">
    <source>
        <dbReference type="Proteomes" id="UP000030466"/>
    </source>
</evidence>
<feature type="transmembrane region" description="Helical" evidence="5">
    <location>
        <begin position="265"/>
        <end position="287"/>
    </location>
</feature>
<name>A0A0A6VW92_KOCRO</name>
<evidence type="ECO:0000256" key="4">
    <source>
        <dbReference type="ARBA" id="ARBA00023136"/>
    </source>
</evidence>
<gene>
    <name evidence="6" type="ORF">GY22_00190</name>
</gene>
<evidence type="ECO:0000256" key="1">
    <source>
        <dbReference type="ARBA" id="ARBA00004141"/>
    </source>
</evidence>
<comment type="subcellular location">
    <subcellularLocation>
        <location evidence="1">Membrane</location>
        <topology evidence="1">Multi-pass membrane protein</topology>
    </subcellularLocation>
</comment>
<dbReference type="NCBIfam" id="NF010119">
    <property type="entry name" value="PRK13595.1"/>
    <property type="match status" value="1"/>
</dbReference>
<keyword evidence="3 5" id="KW-1133">Transmembrane helix</keyword>